<dbReference type="InterPro" id="IPR003395">
    <property type="entry name" value="RecF/RecN/SMC_N"/>
</dbReference>
<dbReference type="Pfam" id="PF06470">
    <property type="entry name" value="SMC_hinge"/>
    <property type="match status" value="1"/>
</dbReference>
<dbReference type="InterPro" id="IPR011890">
    <property type="entry name" value="SMC_prok"/>
</dbReference>
<evidence type="ECO:0000256" key="6">
    <source>
        <dbReference type="HAMAP-Rule" id="MF_01894"/>
    </source>
</evidence>
<dbReference type="SUPFAM" id="SSF52540">
    <property type="entry name" value="P-loop containing nucleoside triphosphate hydrolases"/>
    <property type="match status" value="1"/>
</dbReference>
<evidence type="ECO:0000313" key="10">
    <source>
        <dbReference type="Proteomes" id="UP001500729"/>
    </source>
</evidence>
<evidence type="ECO:0000256" key="2">
    <source>
        <dbReference type="ARBA" id="ARBA00022741"/>
    </source>
</evidence>
<comment type="function">
    <text evidence="6">Required for chromosome condensation and partitioning.</text>
</comment>
<dbReference type="SMART" id="SM00968">
    <property type="entry name" value="SMC_hinge"/>
    <property type="match status" value="1"/>
</dbReference>
<feature type="binding site" evidence="6">
    <location>
        <begin position="32"/>
        <end position="39"/>
    </location>
    <ligand>
        <name>ATP</name>
        <dbReference type="ChEBI" id="CHEBI:30616"/>
    </ligand>
</feature>
<dbReference type="Proteomes" id="UP001500729">
    <property type="component" value="Unassembled WGS sequence"/>
</dbReference>
<comment type="domain">
    <text evidence="6">Contains large globular domains required for ATP hydrolysis at each terminus and a third globular domain forming a flexible hinge near the middle of the molecule. These domains are separated by coiled-coil structures.</text>
</comment>
<dbReference type="RefSeq" id="WP_346137973.1">
    <property type="nucleotide sequence ID" value="NZ_BAAAGS010000001.1"/>
</dbReference>
<feature type="coiled-coil region" evidence="6">
    <location>
        <begin position="657"/>
        <end position="768"/>
    </location>
</feature>
<name>A0ABP3LTI3_SACER</name>
<feature type="coiled-coil region" evidence="6">
    <location>
        <begin position="801"/>
        <end position="905"/>
    </location>
</feature>
<dbReference type="HAMAP" id="MF_01894">
    <property type="entry name" value="Smc_prok"/>
    <property type="match status" value="1"/>
</dbReference>
<keyword evidence="1 6" id="KW-0963">Cytoplasm</keyword>
<dbReference type="Gene3D" id="3.30.70.1620">
    <property type="match status" value="1"/>
</dbReference>
<evidence type="ECO:0000256" key="5">
    <source>
        <dbReference type="ARBA" id="ARBA00023125"/>
    </source>
</evidence>
<feature type="coiled-coil region" evidence="6">
    <location>
        <begin position="167"/>
        <end position="201"/>
    </location>
</feature>
<dbReference type="InterPro" id="IPR024704">
    <property type="entry name" value="SMC"/>
</dbReference>
<dbReference type="Gene3D" id="1.20.1060.20">
    <property type="match status" value="1"/>
</dbReference>
<dbReference type="SUPFAM" id="SSF75553">
    <property type="entry name" value="Smc hinge domain"/>
    <property type="match status" value="1"/>
</dbReference>
<organism evidence="9 10">
    <name type="scientific">Saccharopolyspora erythraea</name>
    <name type="common">Streptomyces erythraeus</name>
    <dbReference type="NCBI Taxonomy" id="1836"/>
    <lineage>
        <taxon>Bacteria</taxon>
        <taxon>Bacillati</taxon>
        <taxon>Actinomycetota</taxon>
        <taxon>Actinomycetes</taxon>
        <taxon>Pseudonocardiales</taxon>
        <taxon>Pseudonocardiaceae</taxon>
        <taxon>Saccharopolyspora</taxon>
    </lineage>
</organism>
<keyword evidence="4 6" id="KW-0175">Coiled coil</keyword>
<dbReference type="InterPro" id="IPR010935">
    <property type="entry name" value="SMC_hinge"/>
</dbReference>
<evidence type="ECO:0000256" key="4">
    <source>
        <dbReference type="ARBA" id="ARBA00023054"/>
    </source>
</evidence>
<dbReference type="InterPro" id="IPR036277">
    <property type="entry name" value="SMC_hinge_sf"/>
</dbReference>
<feature type="compositionally biased region" description="Basic and acidic residues" evidence="7">
    <location>
        <begin position="421"/>
        <end position="433"/>
    </location>
</feature>
<sequence length="1312" mass="141420">MHLKSLTLKGFKSFASATTLRFEPGITCVVGPNGSGKSNVLDALRWVMGEQGAKDLRGGKMEDVIFAGTAGRAPLGRAEVTLTIDNSDGALPIEYTEVSITRRMFRDGASEYEINGNSCRLMDVQELLSDSGIGREMHVIVGQGQLANILQAKPDEHRRLIEEAAGVLKHRKRKEKALRKLDAMQANLTRLTDLTSELRRQLKPLGKQAEIARKAQTVQADLRDARLRLIADDLVTARAELARDEADQETAKVKRAEVERALQFAQSEEKTLEENLAADAPRLNRAQETWYRLSALEERLHGTLRLAAERHRHLTAQTAEQRAGRDPEQLEAEAEEAAEQEIELREEMEQAREVLSEVVRRRSELESSLKAAEQAHMAAVRAIADRREGAARLAGQVESMRSKAGDTADEIERLSTALAEAEERAEVAERAAADAEEESDGYDSDDAGLEDRRATSAEARDAARARVEELVRAERATEREIASWKARVEALSMGLRRKDGAGALLAAGDRVPGLLGSVAALLTVEPGAEAALAAALGAVADAVAVSGVGDAVAALELLRSDDAGQAGILVGGSTVEGDRSAWPALDGSARWAVDLVRAPDGLRPAVTAVLDRMAVVDDLATARELVGRHPEVRAVTSTGDVLGGHWATGGSADSQSVIEVQAAVDEAERELAAAERRLEQHAAALEGARAEEEARRDEVRAIKDQINEAKVRRARSTERLSSLQKAARSATAEVERVRVQRTNVERSREDALAKLADLEERLAAVKSEQEEQAEPDTGERDRLNAELTAVRQEEMDARLGQRTAEERARAVQSRAEQLRRAARHEREARARAEAARRARERGARVAKAVVEGSEKALERIAASLRTATQERDTAQAQQSEHEQALGAVRARVRELSGELEKLTDAVHRDEVVRAEQRLRIEQLEVKIIEDFGIGLDDLVDEYGPTVPVPPSPAEIAEYEAAKERGEQVSEPPPVPFDRSTQERRAKRAEKDLSLLGKVNPLALEEFAALEERYKFLSTQLEDLKATRRDLLDVVKEVDEKILEVFSSAFHDVAAEFEKVFTVLFPGGAGKLVLTDPDDLLTTGVEVEARPPGKKVKRLSLLSGGEKSLTAVAMLVSIFRARPSPFYVLDEVEAALDDTNLRRLITLLDLLRETSQLIIITHQKPTMEIADALYGVTMRGDGITTVISQRLRGGKAGKSSAPAPAGGEGGEAAEAASATAESSPADAQESDGAAAESDGAAEVATAESDGTADVAAAEPGGAADRAAVESNVAAAESDGDAAQSGGAAEESGADPAQASEQGELDAAPADPLR</sequence>
<dbReference type="InterPro" id="IPR027417">
    <property type="entry name" value="P-loop_NTPase"/>
</dbReference>
<feature type="compositionally biased region" description="Low complexity" evidence="7">
    <location>
        <begin position="1211"/>
        <end position="1293"/>
    </location>
</feature>
<evidence type="ECO:0000256" key="3">
    <source>
        <dbReference type="ARBA" id="ARBA00022840"/>
    </source>
</evidence>
<evidence type="ECO:0000259" key="8">
    <source>
        <dbReference type="SMART" id="SM00968"/>
    </source>
</evidence>
<evidence type="ECO:0000256" key="7">
    <source>
        <dbReference type="SAM" id="MobiDB-lite"/>
    </source>
</evidence>
<feature type="region of interest" description="Disordered" evidence="7">
    <location>
        <begin position="960"/>
        <end position="983"/>
    </location>
</feature>
<proteinExistence type="inferred from homology"/>
<feature type="compositionally biased region" description="Acidic residues" evidence="7">
    <location>
        <begin position="434"/>
        <end position="448"/>
    </location>
</feature>
<evidence type="ECO:0000256" key="1">
    <source>
        <dbReference type="ARBA" id="ARBA00022490"/>
    </source>
</evidence>
<dbReference type="PIRSF" id="PIRSF005719">
    <property type="entry name" value="SMC"/>
    <property type="match status" value="1"/>
</dbReference>
<accession>A0ABP3LTI3</accession>
<dbReference type="CDD" id="cd03278">
    <property type="entry name" value="ABC_SMC_barmotin"/>
    <property type="match status" value="2"/>
</dbReference>
<feature type="coiled-coil region" evidence="6">
    <location>
        <begin position="239"/>
        <end position="275"/>
    </location>
</feature>
<dbReference type="EMBL" id="BAAAGS010000001">
    <property type="protein sequence ID" value="GAA0506725.1"/>
    <property type="molecule type" value="Genomic_DNA"/>
</dbReference>
<dbReference type="Gene3D" id="3.40.50.300">
    <property type="entry name" value="P-loop containing nucleotide triphosphate hydrolases"/>
    <property type="match status" value="2"/>
</dbReference>
<feature type="region of interest" description="Disordered" evidence="7">
    <location>
        <begin position="315"/>
        <end position="337"/>
    </location>
</feature>
<comment type="subcellular location">
    <subcellularLocation>
        <location evidence="6">Cytoplasm</location>
    </subcellularLocation>
</comment>
<dbReference type="PANTHER" id="PTHR43977">
    <property type="entry name" value="STRUCTURAL MAINTENANCE OF CHROMOSOMES PROTEIN 3"/>
    <property type="match status" value="1"/>
</dbReference>
<gene>
    <name evidence="6 9" type="primary">smc</name>
    <name evidence="9" type="ORF">GCM10009533_01830</name>
</gene>
<dbReference type="Pfam" id="PF02463">
    <property type="entry name" value="SMC_N"/>
    <property type="match status" value="1"/>
</dbReference>
<keyword evidence="5 6" id="KW-0238">DNA-binding</keyword>
<comment type="caution">
    <text evidence="9">The sequence shown here is derived from an EMBL/GenBank/DDBJ whole genome shotgun (WGS) entry which is preliminary data.</text>
</comment>
<keyword evidence="3 6" id="KW-0067">ATP-binding</keyword>
<dbReference type="NCBIfam" id="TIGR02168">
    <property type="entry name" value="SMC_prok_B"/>
    <property type="match status" value="1"/>
</dbReference>
<feature type="region of interest" description="Disordered" evidence="7">
    <location>
        <begin position="1190"/>
        <end position="1312"/>
    </location>
</feature>
<keyword evidence="2 6" id="KW-0547">Nucleotide-binding</keyword>
<feature type="domain" description="SMC hinge" evidence="8">
    <location>
        <begin position="512"/>
        <end position="626"/>
    </location>
</feature>
<feature type="region of interest" description="Disordered" evidence="7">
    <location>
        <begin position="421"/>
        <end position="457"/>
    </location>
</feature>
<evidence type="ECO:0000313" key="9">
    <source>
        <dbReference type="EMBL" id="GAA0506725.1"/>
    </source>
</evidence>
<protein>
    <recommendedName>
        <fullName evidence="6">Chromosome partition protein Smc</fullName>
    </recommendedName>
</protein>
<keyword evidence="10" id="KW-1185">Reference proteome</keyword>
<feature type="coiled-coil region" evidence="6">
    <location>
        <begin position="1006"/>
        <end position="1040"/>
    </location>
</feature>
<comment type="similarity">
    <text evidence="6">Belongs to the SMC family.</text>
</comment>
<reference evidence="10" key="1">
    <citation type="journal article" date="2019" name="Int. J. Syst. Evol. Microbiol.">
        <title>The Global Catalogue of Microorganisms (GCM) 10K type strain sequencing project: providing services to taxonomists for standard genome sequencing and annotation.</title>
        <authorList>
            <consortium name="The Broad Institute Genomics Platform"/>
            <consortium name="The Broad Institute Genome Sequencing Center for Infectious Disease"/>
            <person name="Wu L."/>
            <person name="Ma J."/>
        </authorList>
    </citation>
    <scope>NUCLEOTIDE SEQUENCE [LARGE SCALE GENOMIC DNA]</scope>
    <source>
        <strain evidence="10">JCM 10303</strain>
    </source>
</reference>
<comment type="subunit">
    <text evidence="6">Homodimer.</text>
</comment>